<name>A0A371H9F3_MUCPR</name>
<evidence type="ECO:0000313" key="2">
    <source>
        <dbReference type="EMBL" id="RDX99437.1"/>
    </source>
</evidence>
<evidence type="ECO:0000259" key="1">
    <source>
        <dbReference type="PROSITE" id="PS50994"/>
    </source>
</evidence>
<dbReference type="GO" id="GO:0003676">
    <property type="term" value="F:nucleic acid binding"/>
    <property type="evidence" value="ECO:0007669"/>
    <property type="project" value="InterPro"/>
</dbReference>
<feature type="domain" description="Integrase catalytic" evidence="1">
    <location>
        <begin position="109"/>
        <end position="203"/>
    </location>
</feature>
<dbReference type="Gene3D" id="3.30.420.10">
    <property type="entry name" value="Ribonuclease H-like superfamily/Ribonuclease H"/>
    <property type="match status" value="1"/>
</dbReference>
<proteinExistence type="predicted"/>
<dbReference type="PANTHER" id="PTHR37984">
    <property type="entry name" value="PROTEIN CBG26694"/>
    <property type="match status" value="1"/>
</dbReference>
<dbReference type="SUPFAM" id="SSF53098">
    <property type="entry name" value="Ribonuclease H-like"/>
    <property type="match status" value="1"/>
</dbReference>
<protein>
    <recommendedName>
        <fullName evidence="1">Integrase catalytic domain-containing protein</fullName>
    </recommendedName>
</protein>
<accession>A0A371H9F3</accession>
<organism evidence="2 3">
    <name type="scientific">Mucuna pruriens</name>
    <name type="common">Velvet bean</name>
    <name type="synonym">Dolichos pruriens</name>
    <dbReference type="NCBI Taxonomy" id="157652"/>
    <lineage>
        <taxon>Eukaryota</taxon>
        <taxon>Viridiplantae</taxon>
        <taxon>Streptophyta</taxon>
        <taxon>Embryophyta</taxon>
        <taxon>Tracheophyta</taxon>
        <taxon>Spermatophyta</taxon>
        <taxon>Magnoliopsida</taxon>
        <taxon>eudicotyledons</taxon>
        <taxon>Gunneridae</taxon>
        <taxon>Pentapetalae</taxon>
        <taxon>rosids</taxon>
        <taxon>fabids</taxon>
        <taxon>Fabales</taxon>
        <taxon>Fabaceae</taxon>
        <taxon>Papilionoideae</taxon>
        <taxon>50 kb inversion clade</taxon>
        <taxon>NPAAA clade</taxon>
        <taxon>indigoferoid/millettioid clade</taxon>
        <taxon>Phaseoleae</taxon>
        <taxon>Mucuna</taxon>
    </lineage>
</organism>
<dbReference type="PANTHER" id="PTHR37984:SF5">
    <property type="entry name" value="PROTEIN NYNRIN-LIKE"/>
    <property type="match status" value="1"/>
</dbReference>
<dbReference type="STRING" id="157652.A0A371H9F3"/>
<dbReference type="InterPro" id="IPR050951">
    <property type="entry name" value="Retrovirus_Pol_polyprotein"/>
</dbReference>
<reference evidence="2" key="1">
    <citation type="submission" date="2018-05" db="EMBL/GenBank/DDBJ databases">
        <title>Draft genome of Mucuna pruriens seed.</title>
        <authorList>
            <person name="Nnadi N.E."/>
            <person name="Vos R."/>
            <person name="Hasami M.H."/>
            <person name="Devisetty U.K."/>
            <person name="Aguiy J.C."/>
        </authorList>
    </citation>
    <scope>NUCLEOTIDE SEQUENCE [LARGE SCALE GENOMIC DNA]</scope>
    <source>
        <strain evidence="2">JCA_2017</strain>
    </source>
</reference>
<comment type="caution">
    <text evidence="2">The sequence shown here is derived from an EMBL/GenBank/DDBJ whole genome shotgun (WGS) entry which is preliminary data.</text>
</comment>
<dbReference type="Proteomes" id="UP000257109">
    <property type="component" value="Unassembled WGS sequence"/>
</dbReference>
<evidence type="ECO:0000313" key="3">
    <source>
        <dbReference type="Proteomes" id="UP000257109"/>
    </source>
</evidence>
<dbReference type="InterPro" id="IPR012337">
    <property type="entry name" value="RNaseH-like_sf"/>
</dbReference>
<dbReference type="EMBL" id="QJKJ01003229">
    <property type="protein sequence ID" value="RDX99437.1"/>
    <property type="molecule type" value="Genomic_DNA"/>
</dbReference>
<dbReference type="GO" id="GO:0015074">
    <property type="term" value="P:DNA integration"/>
    <property type="evidence" value="ECO:0007669"/>
    <property type="project" value="InterPro"/>
</dbReference>
<dbReference type="InterPro" id="IPR036397">
    <property type="entry name" value="RNaseH_sf"/>
</dbReference>
<keyword evidence="3" id="KW-1185">Reference proteome</keyword>
<dbReference type="PROSITE" id="PS50994">
    <property type="entry name" value="INTEGRASE"/>
    <property type="match status" value="1"/>
</dbReference>
<sequence length="273" mass="32091">MGFTCRDRGPRVDDPIWNYLRHPKELPTLLKYTRRPTDTSSRLITLQKRVLYPPSEMLDKELGRVCPERDLERHMWIPLGWLNHGNMRSYWQCHAYSPINHSPTKELQHVTTPLLFSTWGMDILELFPIAKGQVKFLLVNVYYFTKWNEVEPLAKITNQKVQNILWQNILCRYGVPNSVVIDDATQFVSKTLCEFYENLQITHKDYGRALAQHPLGIPLLPPIRHGRDPLPVDVRDRHHDFDRNRRTLSKEELFQQLQKSFLLEEKPQPSGGS</sequence>
<dbReference type="OrthoDB" id="1433117at2759"/>
<feature type="non-terminal residue" evidence="2">
    <location>
        <position position="1"/>
    </location>
</feature>
<dbReference type="AlphaFoldDB" id="A0A371H9F3"/>
<gene>
    <name evidence="2" type="ORF">CR513_17512</name>
</gene>
<dbReference type="InterPro" id="IPR001584">
    <property type="entry name" value="Integrase_cat-core"/>
</dbReference>